<dbReference type="GO" id="GO:0015074">
    <property type="term" value="P:DNA integration"/>
    <property type="evidence" value="ECO:0007669"/>
    <property type="project" value="UniProtKB-KW"/>
</dbReference>
<dbReference type="InterPro" id="IPR004107">
    <property type="entry name" value="Integrase_SAM-like_N"/>
</dbReference>
<dbReference type="PROSITE" id="PS51898">
    <property type="entry name" value="TYR_RECOMBINASE"/>
    <property type="match status" value="1"/>
</dbReference>
<dbReference type="InterPro" id="IPR050090">
    <property type="entry name" value="Tyrosine_recombinase_XerCD"/>
</dbReference>
<dbReference type="Pfam" id="PF00589">
    <property type="entry name" value="Phage_integrase"/>
    <property type="match status" value="1"/>
</dbReference>
<evidence type="ECO:0000256" key="3">
    <source>
        <dbReference type="ARBA" id="ARBA00023172"/>
    </source>
</evidence>
<feature type="domain" description="Core-binding (CB)" evidence="6">
    <location>
        <begin position="44"/>
        <end position="130"/>
    </location>
</feature>
<evidence type="ECO:0000259" key="6">
    <source>
        <dbReference type="PROSITE" id="PS51900"/>
    </source>
</evidence>
<name>A0A382FZL8_9ZZZZ</name>
<dbReference type="EMBL" id="UINC01052545">
    <property type="protein sequence ID" value="SVB67995.1"/>
    <property type="molecule type" value="Genomic_DNA"/>
</dbReference>
<evidence type="ECO:0000259" key="5">
    <source>
        <dbReference type="PROSITE" id="PS51898"/>
    </source>
</evidence>
<dbReference type="InterPro" id="IPR011010">
    <property type="entry name" value="DNA_brk_join_enz"/>
</dbReference>
<dbReference type="PROSITE" id="PS51900">
    <property type="entry name" value="CB"/>
    <property type="match status" value="1"/>
</dbReference>
<feature type="domain" description="Tyr recombinase" evidence="5">
    <location>
        <begin position="151"/>
        <end position="327"/>
    </location>
</feature>
<evidence type="ECO:0000256" key="1">
    <source>
        <dbReference type="ARBA" id="ARBA00022908"/>
    </source>
</evidence>
<keyword evidence="1" id="KW-0229">DNA integration</keyword>
<evidence type="ECO:0000256" key="2">
    <source>
        <dbReference type="ARBA" id="ARBA00023125"/>
    </source>
</evidence>
<dbReference type="SUPFAM" id="SSF56349">
    <property type="entry name" value="DNA breaking-rejoining enzymes"/>
    <property type="match status" value="1"/>
</dbReference>
<dbReference type="Pfam" id="PF02899">
    <property type="entry name" value="Phage_int_SAM_1"/>
    <property type="match status" value="1"/>
</dbReference>
<evidence type="ECO:0000313" key="7">
    <source>
        <dbReference type="EMBL" id="SVB67995.1"/>
    </source>
</evidence>
<dbReference type="Gene3D" id="1.10.443.10">
    <property type="entry name" value="Intergrase catalytic core"/>
    <property type="match status" value="1"/>
</dbReference>
<keyword evidence="4" id="KW-0175">Coiled coil</keyword>
<dbReference type="CDD" id="cd00397">
    <property type="entry name" value="DNA_BRE_C"/>
    <property type="match status" value="1"/>
</dbReference>
<dbReference type="PANTHER" id="PTHR30349">
    <property type="entry name" value="PHAGE INTEGRASE-RELATED"/>
    <property type="match status" value="1"/>
</dbReference>
<dbReference type="GO" id="GO:0006310">
    <property type="term" value="P:DNA recombination"/>
    <property type="evidence" value="ECO:0007669"/>
    <property type="project" value="UniProtKB-KW"/>
</dbReference>
<dbReference type="AlphaFoldDB" id="A0A382FZL8"/>
<dbReference type="InterPro" id="IPR044068">
    <property type="entry name" value="CB"/>
</dbReference>
<keyword evidence="3" id="KW-0233">DNA recombination</keyword>
<evidence type="ECO:0000256" key="4">
    <source>
        <dbReference type="SAM" id="Coils"/>
    </source>
</evidence>
<organism evidence="7">
    <name type="scientific">marine metagenome</name>
    <dbReference type="NCBI Taxonomy" id="408172"/>
    <lineage>
        <taxon>unclassified sequences</taxon>
        <taxon>metagenomes</taxon>
        <taxon>ecological metagenomes</taxon>
    </lineage>
</organism>
<evidence type="ECO:0008006" key="8">
    <source>
        <dbReference type="Google" id="ProtNLM"/>
    </source>
</evidence>
<dbReference type="InterPro" id="IPR013762">
    <property type="entry name" value="Integrase-like_cat_sf"/>
</dbReference>
<proteinExistence type="predicted"/>
<keyword evidence="2" id="KW-0238">DNA-binding</keyword>
<dbReference type="Gene3D" id="1.10.150.130">
    <property type="match status" value="1"/>
</dbReference>
<protein>
    <recommendedName>
        <fullName evidence="8">Core-binding (CB) domain-containing protein</fullName>
    </recommendedName>
</protein>
<sequence>MNKQLSLFDYNKKSKLRDEEHMPSATVQSTVDALPAADLLTPDTSVSAALEVWLQSRRRAGLSENTLKNYRIDIRLLAEYAGAGAAIGEFTTKILNDYLEWMRHQRRIPCSTKTLDRRITSLKSFFRWLTPVSGLVVNPADAVVNVSVRSPLPVVLTELEISQAQHAAEKLRKRKKNADMRPYILFTFLMHTGLRKGETVRLVPNHMVLEDSDQPYLYVRYSDKRHIHKERRVELDPGWVQDYTKYCDHYDVNERVFPWSVRLLEYRLEDISNSAGLSKHISFEMLRWTCALRDFRDGMDPEKLRRKLGLSKVQWGEVRRKIRKLLA</sequence>
<gene>
    <name evidence="7" type="ORF">METZ01_LOCUS220849</name>
</gene>
<dbReference type="GO" id="GO:0003677">
    <property type="term" value="F:DNA binding"/>
    <property type="evidence" value="ECO:0007669"/>
    <property type="project" value="UniProtKB-KW"/>
</dbReference>
<dbReference type="PANTHER" id="PTHR30349:SF41">
    <property type="entry name" value="INTEGRASE_RECOMBINASE PROTEIN MJ0367-RELATED"/>
    <property type="match status" value="1"/>
</dbReference>
<accession>A0A382FZL8</accession>
<dbReference type="InterPro" id="IPR002104">
    <property type="entry name" value="Integrase_catalytic"/>
</dbReference>
<dbReference type="InterPro" id="IPR010998">
    <property type="entry name" value="Integrase_recombinase_N"/>
</dbReference>
<feature type="coiled-coil region" evidence="4">
    <location>
        <begin position="154"/>
        <end position="181"/>
    </location>
</feature>
<reference evidence="7" key="1">
    <citation type="submission" date="2018-05" db="EMBL/GenBank/DDBJ databases">
        <authorList>
            <person name="Lanie J.A."/>
            <person name="Ng W.-L."/>
            <person name="Kazmierczak K.M."/>
            <person name="Andrzejewski T.M."/>
            <person name="Davidsen T.M."/>
            <person name="Wayne K.J."/>
            <person name="Tettelin H."/>
            <person name="Glass J.I."/>
            <person name="Rusch D."/>
            <person name="Podicherti R."/>
            <person name="Tsui H.-C.T."/>
            <person name="Winkler M.E."/>
        </authorList>
    </citation>
    <scope>NUCLEOTIDE SEQUENCE</scope>
</reference>